<reference evidence="1 2" key="1">
    <citation type="submission" date="2021-06" db="EMBL/GenBank/DDBJ databases">
        <title>Caerostris extrusa draft genome.</title>
        <authorList>
            <person name="Kono N."/>
            <person name="Arakawa K."/>
        </authorList>
    </citation>
    <scope>NUCLEOTIDE SEQUENCE [LARGE SCALE GENOMIC DNA]</scope>
</reference>
<gene>
    <name evidence="1" type="ORF">CEXT_204971</name>
</gene>
<dbReference type="Proteomes" id="UP001054945">
    <property type="component" value="Unassembled WGS sequence"/>
</dbReference>
<keyword evidence="2" id="KW-1185">Reference proteome</keyword>
<comment type="caution">
    <text evidence="1">The sequence shown here is derived from an EMBL/GenBank/DDBJ whole genome shotgun (WGS) entry which is preliminary data.</text>
</comment>
<sequence>MGLRQAQVQTQGQERQEKWLDILNDLQFGKLRADCLFDLMNRCPVRGWCAYGCQCHAMSVNVFMELKKVSHEMGVRWSLANQHAPSESLPLYPKKMTLLQVSNSLYDKYTKSRTGKKFRIFCRQCCNNE</sequence>
<proteinExistence type="predicted"/>
<evidence type="ECO:0000313" key="2">
    <source>
        <dbReference type="Proteomes" id="UP001054945"/>
    </source>
</evidence>
<dbReference type="EMBL" id="BPLR01020709">
    <property type="protein sequence ID" value="GIX81734.1"/>
    <property type="molecule type" value="Genomic_DNA"/>
</dbReference>
<protein>
    <submittedName>
        <fullName evidence="1">Uncharacterized protein</fullName>
    </submittedName>
</protein>
<evidence type="ECO:0000313" key="1">
    <source>
        <dbReference type="EMBL" id="GIX81734.1"/>
    </source>
</evidence>
<accession>A0AAV4NE91</accession>
<organism evidence="1 2">
    <name type="scientific">Caerostris extrusa</name>
    <name type="common">Bark spider</name>
    <name type="synonym">Caerostris bankana</name>
    <dbReference type="NCBI Taxonomy" id="172846"/>
    <lineage>
        <taxon>Eukaryota</taxon>
        <taxon>Metazoa</taxon>
        <taxon>Ecdysozoa</taxon>
        <taxon>Arthropoda</taxon>
        <taxon>Chelicerata</taxon>
        <taxon>Arachnida</taxon>
        <taxon>Araneae</taxon>
        <taxon>Araneomorphae</taxon>
        <taxon>Entelegynae</taxon>
        <taxon>Araneoidea</taxon>
        <taxon>Araneidae</taxon>
        <taxon>Caerostris</taxon>
    </lineage>
</organism>
<name>A0AAV4NE91_CAEEX</name>
<dbReference type="AlphaFoldDB" id="A0AAV4NE91"/>